<evidence type="ECO:0000313" key="2">
    <source>
        <dbReference type="Proteomes" id="UP000011668"/>
    </source>
</evidence>
<gene>
    <name evidence="1" type="ORF">AG1IA_01774</name>
</gene>
<reference evidence="1 2" key="1">
    <citation type="journal article" date="2013" name="Nat. Commun.">
        <title>The evolution and pathogenic mechanisms of the rice sheath blight pathogen.</title>
        <authorList>
            <person name="Zheng A."/>
            <person name="Lin R."/>
            <person name="Xu L."/>
            <person name="Qin P."/>
            <person name="Tang C."/>
            <person name="Ai P."/>
            <person name="Zhang D."/>
            <person name="Liu Y."/>
            <person name="Sun Z."/>
            <person name="Feng H."/>
            <person name="Wang Y."/>
            <person name="Chen Y."/>
            <person name="Liang X."/>
            <person name="Fu R."/>
            <person name="Li Q."/>
            <person name="Zhang J."/>
            <person name="Yu X."/>
            <person name="Xie Z."/>
            <person name="Ding L."/>
            <person name="Guan P."/>
            <person name="Tang J."/>
            <person name="Liang Y."/>
            <person name="Wang S."/>
            <person name="Deng Q."/>
            <person name="Li S."/>
            <person name="Zhu J."/>
            <person name="Wang L."/>
            <person name="Liu H."/>
            <person name="Li P."/>
        </authorList>
    </citation>
    <scope>NUCLEOTIDE SEQUENCE [LARGE SCALE GENOMIC DNA]</scope>
    <source>
        <strain evidence="2">AG-1 IA</strain>
    </source>
</reference>
<proteinExistence type="predicted"/>
<name>L8X501_THACA</name>
<sequence>MAGCQSRKTPWEVNRTRIVRYETGIVWVEAALRGGEGCVSGCSDSPASLEDFNCCFFGPLRKVLRSTRRCCPRGVLVKDIQLETLVSPSSLDTVQVFNLSKMPSRMCGDQIDSSCSCDGVVELANTCGTCPSRIT</sequence>
<organism evidence="1 2">
    <name type="scientific">Thanatephorus cucumeris (strain AG1-IA)</name>
    <name type="common">Rice sheath blight fungus</name>
    <name type="synonym">Rhizoctonia solani</name>
    <dbReference type="NCBI Taxonomy" id="983506"/>
    <lineage>
        <taxon>Eukaryota</taxon>
        <taxon>Fungi</taxon>
        <taxon>Dikarya</taxon>
        <taxon>Basidiomycota</taxon>
        <taxon>Agaricomycotina</taxon>
        <taxon>Agaricomycetes</taxon>
        <taxon>Cantharellales</taxon>
        <taxon>Ceratobasidiaceae</taxon>
        <taxon>Rhizoctonia</taxon>
        <taxon>Rhizoctonia solani AG-1</taxon>
    </lineage>
</organism>
<dbReference type="HOGENOM" id="CLU_1887178_0_0_1"/>
<dbReference type="Proteomes" id="UP000011668">
    <property type="component" value="Unassembled WGS sequence"/>
</dbReference>
<accession>L8X501</accession>
<keyword evidence="2" id="KW-1185">Reference proteome</keyword>
<protein>
    <submittedName>
        <fullName evidence="1">Uncharacterized protein</fullName>
    </submittedName>
</protein>
<dbReference type="AlphaFoldDB" id="L8X501"/>
<evidence type="ECO:0000313" key="1">
    <source>
        <dbReference type="EMBL" id="ELU44187.1"/>
    </source>
</evidence>
<dbReference type="EMBL" id="AFRT01000385">
    <property type="protein sequence ID" value="ELU44187.1"/>
    <property type="molecule type" value="Genomic_DNA"/>
</dbReference>
<comment type="caution">
    <text evidence="1">The sequence shown here is derived from an EMBL/GenBank/DDBJ whole genome shotgun (WGS) entry which is preliminary data.</text>
</comment>